<gene>
    <name evidence="6" type="ORF">B843_01720</name>
</gene>
<dbReference type="EMBL" id="CP004353">
    <property type="protein sequence ID" value="AHI21736.1"/>
    <property type="molecule type" value="Genomic_DNA"/>
</dbReference>
<dbReference type="Pfam" id="PF02897">
    <property type="entry name" value="Peptidase_S9_N"/>
    <property type="match status" value="1"/>
</dbReference>
<evidence type="ECO:0000256" key="3">
    <source>
        <dbReference type="ARBA" id="ARBA00022825"/>
    </source>
</evidence>
<dbReference type="Gene3D" id="2.130.10.120">
    <property type="entry name" value="Prolyl oligopeptidase, N-terminal domain"/>
    <property type="match status" value="1"/>
</dbReference>
<dbReference type="SUPFAM" id="SSF53474">
    <property type="entry name" value="alpha/beta-Hydrolases"/>
    <property type="match status" value="1"/>
</dbReference>
<dbReference type="eggNOG" id="COG1505">
    <property type="taxonomic scope" value="Bacteria"/>
</dbReference>
<dbReference type="InterPro" id="IPR029058">
    <property type="entry name" value="AB_hydrolase_fold"/>
</dbReference>
<keyword evidence="3" id="KW-0720">Serine protease</keyword>
<dbReference type="Pfam" id="PF00326">
    <property type="entry name" value="Peptidase_S9"/>
    <property type="match status" value="1"/>
</dbReference>
<dbReference type="PANTHER" id="PTHR42881:SF13">
    <property type="entry name" value="PROLYL ENDOPEPTIDASE"/>
    <property type="match status" value="1"/>
</dbReference>
<dbReference type="Proteomes" id="UP000019222">
    <property type="component" value="Chromosome"/>
</dbReference>
<dbReference type="PANTHER" id="PTHR42881">
    <property type="entry name" value="PROLYL ENDOPEPTIDASE"/>
    <property type="match status" value="1"/>
</dbReference>
<evidence type="ECO:0000259" key="4">
    <source>
        <dbReference type="Pfam" id="PF00326"/>
    </source>
</evidence>
<accession>W5XXH2</accession>
<dbReference type="GO" id="GO:0004252">
    <property type="term" value="F:serine-type endopeptidase activity"/>
    <property type="evidence" value="ECO:0007669"/>
    <property type="project" value="InterPro"/>
</dbReference>
<dbReference type="Gene3D" id="3.40.50.1820">
    <property type="entry name" value="alpha/beta hydrolase"/>
    <property type="match status" value="1"/>
</dbReference>
<evidence type="ECO:0000313" key="7">
    <source>
        <dbReference type="Proteomes" id="UP000019222"/>
    </source>
</evidence>
<evidence type="ECO:0000259" key="5">
    <source>
        <dbReference type="Pfam" id="PF02897"/>
    </source>
</evidence>
<keyword evidence="1" id="KW-0645">Protease</keyword>
<dbReference type="InterPro" id="IPR051167">
    <property type="entry name" value="Prolyl_oligopep/macrocyclase"/>
</dbReference>
<dbReference type="STRING" id="1224164.B843_01720"/>
<organism evidence="6 7">
    <name type="scientific">Corynebacterium vitaeruminis DSM 20294</name>
    <dbReference type="NCBI Taxonomy" id="1224164"/>
    <lineage>
        <taxon>Bacteria</taxon>
        <taxon>Bacillati</taxon>
        <taxon>Actinomycetota</taxon>
        <taxon>Actinomycetes</taxon>
        <taxon>Mycobacteriales</taxon>
        <taxon>Corynebacteriaceae</taxon>
        <taxon>Corynebacterium</taxon>
    </lineage>
</organism>
<dbReference type="InterPro" id="IPR002470">
    <property type="entry name" value="Peptidase_S9A"/>
</dbReference>
<dbReference type="KEGG" id="cvt:B843_01720"/>
<evidence type="ECO:0000313" key="6">
    <source>
        <dbReference type="EMBL" id="AHI21736.1"/>
    </source>
</evidence>
<dbReference type="GO" id="GO:0006508">
    <property type="term" value="P:proteolysis"/>
    <property type="evidence" value="ECO:0007669"/>
    <property type="project" value="UniProtKB-KW"/>
</dbReference>
<name>W5XXH2_9CORY</name>
<dbReference type="PATRIC" id="fig|1224164.3.peg.332"/>
<protein>
    <submittedName>
        <fullName evidence="6">Putative prolyl oligopeptidase family protein</fullName>
    </submittedName>
</protein>
<dbReference type="PRINTS" id="PR00862">
    <property type="entry name" value="PROLIGOPTASE"/>
</dbReference>
<dbReference type="InterPro" id="IPR001375">
    <property type="entry name" value="Peptidase_S9_cat"/>
</dbReference>
<dbReference type="SUPFAM" id="SSF50993">
    <property type="entry name" value="Peptidase/esterase 'gauge' domain"/>
    <property type="match status" value="1"/>
</dbReference>
<proteinExistence type="predicted"/>
<dbReference type="InterPro" id="IPR023302">
    <property type="entry name" value="Pept_S9A_N"/>
</dbReference>
<dbReference type="HOGENOM" id="CLU_011290_4_0_11"/>
<feature type="domain" description="Peptidase S9A N-terminal" evidence="5">
    <location>
        <begin position="32"/>
        <end position="388"/>
    </location>
</feature>
<feature type="domain" description="Peptidase S9 prolyl oligopeptidase catalytic" evidence="4">
    <location>
        <begin position="468"/>
        <end position="696"/>
    </location>
</feature>
<evidence type="ECO:0000256" key="1">
    <source>
        <dbReference type="ARBA" id="ARBA00022670"/>
    </source>
</evidence>
<evidence type="ECO:0000256" key="2">
    <source>
        <dbReference type="ARBA" id="ARBA00022801"/>
    </source>
</evidence>
<keyword evidence="2" id="KW-0378">Hydrolase</keyword>
<keyword evidence="7" id="KW-1185">Reference proteome</keyword>
<dbReference type="AlphaFoldDB" id="W5XXH2"/>
<dbReference type="GO" id="GO:0070012">
    <property type="term" value="F:oligopeptidase activity"/>
    <property type="evidence" value="ECO:0007669"/>
    <property type="project" value="TreeGrafter"/>
</dbReference>
<dbReference type="GO" id="GO:0005829">
    <property type="term" value="C:cytosol"/>
    <property type="evidence" value="ECO:0007669"/>
    <property type="project" value="TreeGrafter"/>
</dbReference>
<reference evidence="6 7" key="1">
    <citation type="submission" date="2013-02" db="EMBL/GenBank/DDBJ databases">
        <title>The complete genome sequence of Corynebacterium vitaeruminis DSM 20294.</title>
        <authorList>
            <person name="Ruckert C."/>
            <person name="Albersmeier A."/>
            <person name="Kalinowski J."/>
        </authorList>
    </citation>
    <scope>NUCLEOTIDE SEQUENCE [LARGE SCALE GENOMIC DNA]</scope>
    <source>
        <strain evidence="7">ATCC 10234</strain>
    </source>
</reference>
<sequence>MSTPDEFLLDIDDPRALDWAAAWSSETARFRDEALRERIEAGLNTDARIAYVTRRGEYLYNFWRDEANPRGLWRRTTLDNYRLIQSGSLAAAGWQVLVDVDALAREDGENWVWKGAHVRPHHFDRALVRLSRGGADAVVIKEFDLERGEFVAAFPFAVEEAKTQVSWVDRDTILVCTDFGGGSLTTSGYPARAHLWHRGEDLHASAEFFSGNSDDLVISAWAQTDPGYERLFARRTLDFYRSHTFVLTDNGLQILELPEDAQIVVHKNWMFLIPRTPWAGIAAGGLGVIDFDAFLGGAREFTAVFTPSATTSLQDLSTTAGHLVITILDNVASTIVTVPLDDLGGKHRPLPLPELTTCRVVAADDDSEELWLGASSFTQPDTLYRLELGEEPGSDAEPSEVMATAPALFDATGLSTRQHWATSADGTKIPYFITGRFGGSKEDGYAGEPRPTLVNAYGGFEVSLVPSYSFVRGVWLERGFFHVQANLRGGGEFGPAWHESVILDNRMRIYEDHQAVLRDLVARGYTTPRQLAVRGGSNGGLLTSVALTRYPELIGAAVIQVPLTDMLRYHTWSAGASWMAEYGDPEGAEREALLEYSPLHNIALNPQVVATSPTSLVDGVPPAPRSESYPPALVTTSTRDDRVHPAHARLFALALKRAGQPVDYFENSEGGHAGAADNAQTAAMEALVYGWLFAHLA</sequence>